<evidence type="ECO:0000313" key="8">
    <source>
        <dbReference type="Proteomes" id="UP000295293"/>
    </source>
</evidence>
<accession>A0A4R6YYD2</accession>
<dbReference type="GO" id="GO:0005524">
    <property type="term" value="F:ATP binding"/>
    <property type="evidence" value="ECO:0007669"/>
    <property type="project" value="UniProtKB-KW"/>
</dbReference>
<dbReference type="InterPro" id="IPR011990">
    <property type="entry name" value="TPR-like_helical_dom_sf"/>
</dbReference>
<dbReference type="GO" id="GO:0004674">
    <property type="term" value="F:protein serine/threonine kinase activity"/>
    <property type="evidence" value="ECO:0007669"/>
    <property type="project" value="UniProtKB-KW"/>
</dbReference>
<feature type="transmembrane region" description="Helical" evidence="5">
    <location>
        <begin position="356"/>
        <end position="377"/>
    </location>
</feature>
<dbReference type="PANTHER" id="PTHR43289">
    <property type="entry name" value="MITOGEN-ACTIVATED PROTEIN KINASE KINASE KINASE 20-RELATED"/>
    <property type="match status" value="1"/>
</dbReference>
<keyword evidence="2" id="KW-0547">Nucleotide-binding</keyword>
<evidence type="ECO:0000256" key="3">
    <source>
        <dbReference type="ARBA" id="ARBA00022777"/>
    </source>
</evidence>
<gene>
    <name evidence="7" type="ORF">DFR29_106163</name>
</gene>
<dbReference type="Gene3D" id="1.10.510.10">
    <property type="entry name" value="Transferase(Phosphotransferase) domain 1"/>
    <property type="match status" value="1"/>
</dbReference>
<evidence type="ECO:0000313" key="7">
    <source>
        <dbReference type="EMBL" id="TDR44017.1"/>
    </source>
</evidence>
<dbReference type="InterPro" id="IPR008271">
    <property type="entry name" value="Ser/Thr_kinase_AS"/>
</dbReference>
<keyword evidence="5" id="KW-1133">Transmembrane helix</keyword>
<dbReference type="PROSITE" id="PS50011">
    <property type="entry name" value="PROTEIN_KINASE_DOM"/>
    <property type="match status" value="1"/>
</dbReference>
<keyword evidence="8" id="KW-1185">Reference proteome</keyword>
<comment type="caution">
    <text evidence="7">The sequence shown here is derived from an EMBL/GenBank/DDBJ whole genome shotgun (WGS) entry which is preliminary data.</text>
</comment>
<dbReference type="InterPro" id="IPR000719">
    <property type="entry name" value="Prot_kinase_dom"/>
</dbReference>
<evidence type="ECO:0000256" key="2">
    <source>
        <dbReference type="ARBA" id="ARBA00022741"/>
    </source>
</evidence>
<dbReference type="Pfam" id="PF13424">
    <property type="entry name" value="TPR_12"/>
    <property type="match status" value="1"/>
</dbReference>
<keyword evidence="4" id="KW-0067">ATP-binding</keyword>
<keyword evidence="5" id="KW-0812">Transmembrane</keyword>
<dbReference type="InterPro" id="IPR011009">
    <property type="entry name" value="Kinase-like_dom_sf"/>
</dbReference>
<sequence length="873" mass="93725">MNLRTLTHVEMLFEIYAVAGELPPEQRESYLQAHLPEPRDRQLLLDLLQSELHSSQAAGLLDQAWPAEPEALQPGTTLGSFRIEGELGCGGQGRVYLATQAAEVVERKFALKLPHRLSGESLTNLRHEARAVSKLEHPGIARFLYIDRTAAGQWFLVTEYVQGQRLDQALHGAPAARVLGVFVHLCDALAHAHAQGVAHLDLKPSNVLLAADDQPRILDFGLGLIQLPQSSSKSVRGYTLPYAAPEQVRGDPSLLSDIHALGTLLLQIITATPPEHLVAQRERLRDPTLSTPLRAQLGPDLYAILQRACAADAAARYPSVAQFGADLRAMQAREPVSARAWTWRYALACLLRRRPWASAAVIAGVLLMGVALLALTLQRASLQRAEAQARTEAERARSGMRLLVSAMESADPESAPQVTPAEQALVERLKRAAARSPDAQIRATVDLVVARIARSTGDQRAALALFDDVVVRAQQLGATELLGQALIAKAEAHTELAQYDEAAAALARARALPAQAVEQAALLRAEGRRLLKAAQLDTAELKLREALAATNADDRLRIGTINDLGTIALDRGHFAEAARLFDQQQPLVDAVYGADSVAAGVNAHNRASAYRGLEQTDKALAQIRDAQRIYAARLGPHSARHADALMVEAIVLFADDPDRAATCLQQAIAAYREVYGANSPKIAHSLYFLGNLYLEAGDADAALREFASGIAIVQPQLPATHPLLAVLNLGLGSALLGQDKASAALAPLQSALQGMQASNPEPGPAQSSVFNELSRAYRLLGRAADSEAASATAYEGVKQAFPPQSVELVPYQLERAASLALAGRASEADALLAGARALLDTQGERPAAQRLRPRLQRAEAYVRDRHTADPAPP</sequence>
<name>A0A4R6YYD2_9GAMM</name>
<protein>
    <submittedName>
        <fullName evidence="7">Serine/threonine protein kinase</fullName>
    </submittedName>
</protein>
<keyword evidence="3 7" id="KW-0418">Kinase</keyword>
<dbReference type="PROSITE" id="PS00108">
    <property type="entry name" value="PROTEIN_KINASE_ST"/>
    <property type="match status" value="1"/>
</dbReference>
<dbReference type="SUPFAM" id="SSF56112">
    <property type="entry name" value="Protein kinase-like (PK-like)"/>
    <property type="match status" value="1"/>
</dbReference>
<dbReference type="Pfam" id="PF00069">
    <property type="entry name" value="Pkinase"/>
    <property type="match status" value="1"/>
</dbReference>
<evidence type="ECO:0000256" key="4">
    <source>
        <dbReference type="ARBA" id="ARBA00022840"/>
    </source>
</evidence>
<dbReference type="AlphaFoldDB" id="A0A4R6YYD2"/>
<keyword evidence="5" id="KW-0472">Membrane</keyword>
<dbReference type="RefSeq" id="WP_133818760.1">
    <property type="nucleotide sequence ID" value="NZ_SNZH01000006.1"/>
</dbReference>
<dbReference type="EMBL" id="SNZH01000006">
    <property type="protein sequence ID" value="TDR44017.1"/>
    <property type="molecule type" value="Genomic_DNA"/>
</dbReference>
<reference evidence="7 8" key="1">
    <citation type="submission" date="2019-03" db="EMBL/GenBank/DDBJ databases">
        <title>Genomic Encyclopedia of Type Strains, Phase IV (KMG-IV): sequencing the most valuable type-strain genomes for metagenomic binning, comparative biology and taxonomic classification.</title>
        <authorList>
            <person name="Goeker M."/>
        </authorList>
    </citation>
    <scope>NUCLEOTIDE SEQUENCE [LARGE SCALE GENOMIC DNA]</scope>
    <source>
        <strain evidence="7 8">DSM 21667</strain>
    </source>
</reference>
<keyword evidence="1" id="KW-0808">Transferase</keyword>
<evidence type="ECO:0000256" key="5">
    <source>
        <dbReference type="SAM" id="Phobius"/>
    </source>
</evidence>
<dbReference type="SMART" id="SM00220">
    <property type="entry name" value="S_TKc"/>
    <property type="match status" value="1"/>
</dbReference>
<evidence type="ECO:0000259" key="6">
    <source>
        <dbReference type="PROSITE" id="PS50011"/>
    </source>
</evidence>
<dbReference type="PANTHER" id="PTHR43289:SF6">
    <property type="entry name" value="SERINE_THREONINE-PROTEIN KINASE NEKL-3"/>
    <property type="match status" value="1"/>
</dbReference>
<dbReference type="SUPFAM" id="SSF48452">
    <property type="entry name" value="TPR-like"/>
    <property type="match status" value="2"/>
</dbReference>
<keyword evidence="7" id="KW-0723">Serine/threonine-protein kinase</keyword>
<dbReference type="CDD" id="cd14014">
    <property type="entry name" value="STKc_PknB_like"/>
    <property type="match status" value="1"/>
</dbReference>
<dbReference type="OrthoDB" id="9783151at2"/>
<organism evidence="7 8">
    <name type="scientific">Tahibacter aquaticus</name>
    <dbReference type="NCBI Taxonomy" id="520092"/>
    <lineage>
        <taxon>Bacteria</taxon>
        <taxon>Pseudomonadati</taxon>
        <taxon>Pseudomonadota</taxon>
        <taxon>Gammaproteobacteria</taxon>
        <taxon>Lysobacterales</taxon>
        <taxon>Rhodanobacteraceae</taxon>
        <taxon>Tahibacter</taxon>
    </lineage>
</organism>
<dbReference type="Gene3D" id="3.30.200.20">
    <property type="entry name" value="Phosphorylase Kinase, domain 1"/>
    <property type="match status" value="1"/>
</dbReference>
<evidence type="ECO:0000256" key="1">
    <source>
        <dbReference type="ARBA" id="ARBA00022679"/>
    </source>
</evidence>
<dbReference type="Gene3D" id="1.25.40.10">
    <property type="entry name" value="Tetratricopeptide repeat domain"/>
    <property type="match status" value="2"/>
</dbReference>
<dbReference type="Proteomes" id="UP000295293">
    <property type="component" value="Unassembled WGS sequence"/>
</dbReference>
<proteinExistence type="predicted"/>
<feature type="domain" description="Protein kinase" evidence="6">
    <location>
        <begin position="81"/>
        <end position="330"/>
    </location>
</feature>